<keyword evidence="2" id="KW-1133">Transmembrane helix</keyword>
<evidence type="ECO:0000313" key="4">
    <source>
        <dbReference type="EMBL" id="BAB89891.1"/>
    </source>
</evidence>
<keyword evidence="2" id="KW-0472">Membrane</keyword>
<proteinExistence type="predicted"/>
<keyword evidence="2" id="KW-0812">Transmembrane</keyword>
<evidence type="ECO:0000256" key="3">
    <source>
        <dbReference type="SAM" id="SignalP"/>
    </source>
</evidence>
<dbReference type="AlphaFoldDB" id="Q8S1H2"/>
<feature type="signal peptide" evidence="3">
    <location>
        <begin position="1"/>
        <end position="25"/>
    </location>
</feature>
<reference evidence="4" key="1">
    <citation type="journal article" date="2002" name="Nature">
        <title>The genome sequence and structure of rice chromosome 1.</title>
        <authorList>
            <person name="Sasaki T."/>
            <person name="Matsumoto T."/>
            <person name="Yamamoto K."/>
            <person name="Sakata K."/>
            <person name="Baba T."/>
            <person name="Katayose Y."/>
            <person name="Wu J."/>
            <person name="Niimura Y."/>
            <person name="Cheng Z."/>
            <person name="Nagamura Y."/>
            <person name="Antonio B.A."/>
            <person name="Kanamori H."/>
            <person name="Hosokawa S."/>
            <person name="Masukawa M."/>
            <person name="Arikawa K."/>
            <person name="Chiden Y."/>
            <person name="Hayashi M."/>
            <person name="Okamoto M."/>
            <person name="Ando T."/>
            <person name="Aoki H."/>
            <person name="Arita K."/>
            <person name="Hamada M."/>
            <person name="Harada C."/>
            <person name="Hijishita S."/>
            <person name="Honda M."/>
            <person name="Ichikawa Y."/>
            <person name="Idonuma A."/>
            <person name="Iijima M."/>
            <person name="Ikeda M."/>
            <person name="Ikeno M."/>
            <person name="Itoh S."/>
            <person name="Itoh T."/>
            <person name="Itoh Y."/>
            <person name="Itoh Y."/>
            <person name="Iwabuchi A."/>
            <person name="Kamiya K."/>
            <person name="Karasawa W."/>
            <person name="Katagiri S."/>
            <person name="Kikuta A."/>
            <person name="Kobayashi N."/>
            <person name="Kono I."/>
            <person name="Machita K."/>
            <person name="Maehara T."/>
            <person name="Mizuno H."/>
            <person name="Mizubayashi T."/>
            <person name="Mukai Y."/>
            <person name="Nagasaki H."/>
            <person name="Nakashima M."/>
            <person name="Nakama Y."/>
            <person name="Nakamichi Y."/>
            <person name="Nakamura M."/>
            <person name="Namiki N."/>
            <person name="Negishi M."/>
            <person name="Ohta I."/>
            <person name="Ono N."/>
            <person name="Saji S."/>
            <person name="Sakai K."/>
            <person name="Shibata M."/>
            <person name="Shimokawa T."/>
            <person name="Shomura A."/>
            <person name="Song J."/>
            <person name="Takazaki Y."/>
            <person name="Terasawa K."/>
            <person name="Tsuji K."/>
            <person name="Waki K."/>
            <person name="Yamagata H."/>
            <person name="Yamane H."/>
            <person name="Yoshiki S."/>
            <person name="Yoshihara R."/>
            <person name="Yukawa K."/>
            <person name="Zhong H."/>
            <person name="Iwama H."/>
            <person name="Endo T."/>
            <person name="Ito H."/>
            <person name="Hahn J.H."/>
            <person name="Kim H.I."/>
            <person name="Eun M.Y."/>
            <person name="Yano M."/>
            <person name="Jiang J."/>
            <person name="Gojobori T."/>
        </authorList>
    </citation>
    <scope>NUCLEOTIDE SEQUENCE [LARGE SCALE GENOMIC DNA]</scope>
</reference>
<evidence type="ECO:0000256" key="2">
    <source>
        <dbReference type="SAM" id="Phobius"/>
    </source>
</evidence>
<dbReference type="EMBL" id="AP003299">
    <property type="protein sequence ID" value="BAB89891.1"/>
    <property type="molecule type" value="Genomic_DNA"/>
</dbReference>
<accession>Q8S1H2</accession>
<sequence length="107" mass="10166">MRRLLPLLGVLVLLCAASLVDLTEGAGGGGGGGGGGGRGGGGPAGGVGVFDGEVDSSNPRGLSGGTWAACSASSLLAAAALLWLRRRYGDLADGSAPATSVEAQGRS</sequence>
<evidence type="ECO:0000256" key="1">
    <source>
        <dbReference type="SAM" id="MobiDB-lite"/>
    </source>
</evidence>
<protein>
    <submittedName>
        <fullName evidence="4">Uncharacterized protein</fullName>
    </submittedName>
</protein>
<feature type="compositionally biased region" description="Gly residues" evidence="1">
    <location>
        <begin position="27"/>
        <end position="49"/>
    </location>
</feature>
<gene>
    <name evidence="4" type="primary">P0699H05.21</name>
</gene>
<feature type="region of interest" description="Disordered" evidence="1">
    <location>
        <begin position="27"/>
        <end position="55"/>
    </location>
</feature>
<name>Q8S1H2_ORYSJ</name>
<keyword evidence="3" id="KW-0732">Signal</keyword>
<feature type="transmembrane region" description="Helical" evidence="2">
    <location>
        <begin position="65"/>
        <end position="84"/>
    </location>
</feature>
<dbReference type="Proteomes" id="UP000817658">
    <property type="component" value="Chromosome 1"/>
</dbReference>
<feature type="chain" id="PRO_5004312855" evidence="3">
    <location>
        <begin position="26"/>
        <end position="107"/>
    </location>
</feature>
<organism evidence="4">
    <name type="scientific">Oryza sativa subsp. japonica</name>
    <name type="common">Rice</name>
    <dbReference type="NCBI Taxonomy" id="39947"/>
    <lineage>
        <taxon>Eukaryota</taxon>
        <taxon>Viridiplantae</taxon>
        <taxon>Streptophyta</taxon>
        <taxon>Embryophyta</taxon>
        <taxon>Tracheophyta</taxon>
        <taxon>Spermatophyta</taxon>
        <taxon>Magnoliopsida</taxon>
        <taxon>Liliopsida</taxon>
        <taxon>Poales</taxon>
        <taxon>Poaceae</taxon>
        <taxon>BOP clade</taxon>
        <taxon>Oryzoideae</taxon>
        <taxon>Oryzeae</taxon>
        <taxon>Oryzinae</taxon>
        <taxon>Oryza</taxon>
        <taxon>Oryza sativa</taxon>
    </lineage>
</organism>